<proteinExistence type="predicted"/>
<reference evidence="1 2" key="1">
    <citation type="submission" date="2016-10" db="EMBL/GenBank/DDBJ databases">
        <title>Complete genome of the TMA-utilizing, human hosted archaeon Methanomethylophilus alvus Gen. nov, sp. nov., strain Mx-05, derived from a pure culture.</title>
        <authorList>
            <person name="Brugere J.-F."/>
            <person name="Ben Hania W."/>
            <person name="Chaudhary P.P."/>
            <person name="Gaci N."/>
            <person name="Borrel G."/>
            <person name="Cao Van Tuat L."/>
            <person name="Fardeau M.-L."/>
            <person name="Harris H.M.B."/>
            <person name="O'Toole P.W."/>
            <person name="Ollivier B."/>
        </authorList>
    </citation>
    <scope>NUCLEOTIDE SEQUENCE [LARGE SCALE GENOMIC DNA]</scope>
    <source>
        <strain evidence="1 2">Mx-05</strain>
    </source>
</reference>
<dbReference type="RefSeq" id="WP_048097784.1">
    <property type="nucleotide sequence ID" value="NZ_CAYATU010000009.1"/>
</dbReference>
<evidence type="ECO:0000313" key="1">
    <source>
        <dbReference type="EMBL" id="AYQ54967.1"/>
    </source>
</evidence>
<evidence type="ECO:0000313" key="2">
    <source>
        <dbReference type="Proteomes" id="UP000273278"/>
    </source>
</evidence>
<dbReference type="Gene3D" id="3.20.20.70">
    <property type="entry name" value="Aldolase class I"/>
    <property type="match status" value="1"/>
</dbReference>
<dbReference type="InterPro" id="IPR011060">
    <property type="entry name" value="RibuloseP-bd_barrel"/>
</dbReference>
<organism evidence="1 2">
    <name type="scientific">Methanomethylophilus alvi</name>
    <dbReference type="NCBI Taxonomy" id="1291540"/>
    <lineage>
        <taxon>Archaea</taxon>
        <taxon>Methanobacteriati</taxon>
        <taxon>Thermoplasmatota</taxon>
        <taxon>Thermoplasmata</taxon>
        <taxon>Methanomassiliicoccales</taxon>
        <taxon>Methanomethylophilaceae</taxon>
        <taxon>Methanomethylophilus</taxon>
    </lineage>
</organism>
<evidence type="ECO:0008006" key="3">
    <source>
        <dbReference type="Google" id="ProtNLM"/>
    </source>
</evidence>
<dbReference type="SUPFAM" id="SSF51366">
    <property type="entry name" value="Ribulose-phoshate binding barrel"/>
    <property type="match status" value="1"/>
</dbReference>
<accession>A0A3G3IGJ9</accession>
<dbReference type="InterPro" id="IPR013785">
    <property type="entry name" value="Aldolase_TIM"/>
</dbReference>
<dbReference type="Proteomes" id="UP000273278">
    <property type="component" value="Chromosome"/>
</dbReference>
<protein>
    <recommendedName>
        <fullName evidence="3">Indole-3-glycerol-phosphate synthase</fullName>
    </recommendedName>
</protein>
<sequence length="151" mass="16099">MMDMADMAKIEAERKVLPLSVLKQKCRMMSKEAAGVDGYVCAEPVIDEYMVYAAKAGGEKAVVIDVSLVDRERAVFFSKLARFVGISCVFQVHTFNQVSLAVSLGASAVQIPDADRAAILSGTVPGDVPCFLPSEACFAGHARKTEAVPAV</sequence>
<dbReference type="AlphaFoldDB" id="A0A3G3IGJ9"/>
<name>A0A3G3IGJ9_9ARCH</name>
<gene>
    <name evidence="1" type="ORF">BKD89_04000</name>
</gene>
<dbReference type="EMBL" id="CP017686">
    <property type="protein sequence ID" value="AYQ54967.1"/>
    <property type="molecule type" value="Genomic_DNA"/>
</dbReference>